<sequence length="735" mass="83236">MYLKMSMKAWKEVLNINNQQTEVIKPHSLLELYDLLVSLSLDSTLQCPGEKLTGLRKLSNFLFDELSRRFAHLLSSVGQGILCSDSWGLLQDLTLLLRCCISMLHLLEFDTSLLIEKCQILFSILGKVCSPELASYAGRKGRNVISVKESISRECTIAGENCITSVVMEYETFMCGVQKSGALIPVLRSIVEVFTNEFLVHKKLGDYFTMVEKISSTSDKLFICPLNLGSSNVVLELLSSHFLLSVSDEPSFRNSLETFAPLCNEKLPFLDLISLNAAMQLLSTVVIYSAPKLLQACVISLVCGRSSINLPFEKQASDPTLMNWYISAFEISLNLYSRNMSSFQLGDDHEEPKSGSDFGDKPCNMGGFSHLSFESYVRPAMYRQVKVHTTNFDKSSDSLASKTKSDLMNACTTYMKENQNILIETYRDESLSVLCYIISRILSGDIEANKSWKKGNISQQEMYLLASILNLMSSSLLQTIWSMHKQSLGDAKVLQDYSQCAEYDVIISIISCFQQCSISQPMNTLVSDMMAHYPARHKYSKMMLMHFAGLLLFSFEAGLEFLSKACIFMLMTLMNLFIFEEGNLDALKQAPHVEDESLSPRPSNKSLVVYRPRKASLQVASNFLKFQRCNIRVIAPIQTDASRSTLISDSLENLDLSIAEETRSNYTCNGENYLKCIFGKNKPPDYEELADFVVCKQGKDYPKWFKNRKIFRKHRRDEKAGDRKERLKKLRAILY</sequence>
<dbReference type="Pfam" id="PF25104">
    <property type="entry name" value="DUF7812"/>
    <property type="match status" value="1"/>
</dbReference>
<dbReference type="AlphaFoldDB" id="A0AA41S6U4"/>
<protein>
    <recommendedName>
        <fullName evidence="1">DUF7812 domain-containing protein</fullName>
    </recommendedName>
</protein>
<dbReference type="Proteomes" id="UP001177140">
    <property type="component" value="Unassembled WGS sequence"/>
</dbReference>
<organism evidence="2 3">
    <name type="scientific">Papaver nudicaule</name>
    <name type="common">Iceland poppy</name>
    <dbReference type="NCBI Taxonomy" id="74823"/>
    <lineage>
        <taxon>Eukaryota</taxon>
        <taxon>Viridiplantae</taxon>
        <taxon>Streptophyta</taxon>
        <taxon>Embryophyta</taxon>
        <taxon>Tracheophyta</taxon>
        <taxon>Spermatophyta</taxon>
        <taxon>Magnoliopsida</taxon>
        <taxon>Ranunculales</taxon>
        <taxon>Papaveraceae</taxon>
        <taxon>Papaveroideae</taxon>
        <taxon>Papaver</taxon>
    </lineage>
</organism>
<gene>
    <name evidence="2" type="ORF">MKW94_000846</name>
</gene>
<reference evidence="2" key="1">
    <citation type="submission" date="2022-03" db="EMBL/GenBank/DDBJ databases">
        <title>A functionally conserved STORR gene fusion in Papaver species that diverged 16.8 million years ago.</title>
        <authorList>
            <person name="Catania T."/>
        </authorList>
    </citation>
    <scope>NUCLEOTIDE SEQUENCE</scope>
    <source>
        <strain evidence="2">S-191538</strain>
    </source>
</reference>
<accession>A0AA41S6U4</accession>
<feature type="domain" description="DUF7812" evidence="1">
    <location>
        <begin position="95"/>
        <end position="587"/>
    </location>
</feature>
<keyword evidence="3" id="KW-1185">Reference proteome</keyword>
<dbReference type="PANTHER" id="PTHR36786:SF1">
    <property type="entry name" value="2-ISOPROPYLMALATE SYNTHASE"/>
    <property type="match status" value="1"/>
</dbReference>
<comment type="caution">
    <text evidence="2">The sequence shown here is derived from an EMBL/GenBank/DDBJ whole genome shotgun (WGS) entry which is preliminary data.</text>
</comment>
<dbReference type="InterPro" id="IPR056714">
    <property type="entry name" value="DUF7812"/>
</dbReference>
<evidence type="ECO:0000313" key="2">
    <source>
        <dbReference type="EMBL" id="MCL7030976.1"/>
    </source>
</evidence>
<name>A0AA41S6U4_PAPNU</name>
<dbReference type="PANTHER" id="PTHR36786">
    <property type="entry name" value="2-ISOPROPYLMALATE SYNTHASE"/>
    <property type="match status" value="1"/>
</dbReference>
<proteinExistence type="predicted"/>
<evidence type="ECO:0000259" key="1">
    <source>
        <dbReference type="Pfam" id="PF25104"/>
    </source>
</evidence>
<dbReference type="EMBL" id="JAJJMA010107450">
    <property type="protein sequence ID" value="MCL7030976.1"/>
    <property type="molecule type" value="Genomic_DNA"/>
</dbReference>
<evidence type="ECO:0000313" key="3">
    <source>
        <dbReference type="Proteomes" id="UP001177140"/>
    </source>
</evidence>